<dbReference type="STRING" id="485913.Krac_3758"/>
<protein>
    <submittedName>
        <fullName evidence="1">Uncharacterized protein</fullName>
    </submittedName>
</protein>
<dbReference type="EMBL" id="ADVG01000004">
    <property type="protein sequence ID" value="EFH82883.1"/>
    <property type="molecule type" value="Genomic_DNA"/>
</dbReference>
<evidence type="ECO:0000313" key="1">
    <source>
        <dbReference type="EMBL" id="EFH82883.1"/>
    </source>
</evidence>
<dbReference type="InParanoid" id="D6U2X8"/>
<comment type="caution">
    <text evidence="1">The sequence shown here is derived from an EMBL/GenBank/DDBJ whole genome shotgun (WGS) entry which is preliminary data.</text>
</comment>
<dbReference type="AlphaFoldDB" id="D6U2X8"/>
<keyword evidence="2" id="KW-1185">Reference proteome</keyword>
<evidence type="ECO:0000313" key="2">
    <source>
        <dbReference type="Proteomes" id="UP000004508"/>
    </source>
</evidence>
<proteinExistence type="predicted"/>
<organism evidence="1 2">
    <name type="scientific">Ktedonobacter racemifer DSM 44963</name>
    <dbReference type="NCBI Taxonomy" id="485913"/>
    <lineage>
        <taxon>Bacteria</taxon>
        <taxon>Bacillati</taxon>
        <taxon>Chloroflexota</taxon>
        <taxon>Ktedonobacteria</taxon>
        <taxon>Ktedonobacterales</taxon>
        <taxon>Ktedonobacteraceae</taxon>
        <taxon>Ktedonobacter</taxon>
    </lineage>
</organism>
<reference evidence="1 2" key="1">
    <citation type="journal article" date="2011" name="Stand. Genomic Sci.">
        <title>Non-contiguous finished genome sequence and contextual data of the filamentous soil bacterium Ktedonobacter racemifer type strain (SOSP1-21).</title>
        <authorList>
            <person name="Chang Y.J."/>
            <person name="Land M."/>
            <person name="Hauser L."/>
            <person name="Chertkov O."/>
            <person name="Del Rio T.G."/>
            <person name="Nolan M."/>
            <person name="Copeland A."/>
            <person name="Tice H."/>
            <person name="Cheng J.F."/>
            <person name="Lucas S."/>
            <person name="Han C."/>
            <person name="Goodwin L."/>
            <person name="Pitluck S."/>
            <person name="Ivanova N."/>
            <person name="Ovchinikova G."/>
            <person name="Pati A."/>
            <person name="Chen A."/>
            <person name="Palaniappan K."/>
            <person name="Mavromatis K."/>
            <person name="Liolios K."/>
            <person name="Brettin T."/>
            <person name="Fiebig A."/>
            <person name="Rohde M."/>
            <person name="Abt B."/>
            <person name="Goker M."/>
            <person name="Detter J.C."/>
            <person name="Woyke T."/>
            <person name="Bristow J."/>
            <person name="Eisen J.A."/>
            <person name="Markowitz V."/>
            <person name="Hugenholtz P."/>
            <person name="Kyrpides N.C."/>
            <person name="Klenk H.P."/>
            <person name="Lapidus A."/>
        </authorList>
    </citation>
    <scope>NUCLEOTIDE SEQUENCE [LARGE SCALE GENOMIC DNA]</scope>
    <source>
        <strain evidence="2">DSM 44963</strain>
    </source>
</reference>
<name>D6U2X8_KTERA</name>
<sequence>MFFRLAFASEEEGYQALQIKNVYYIIWIGPEKPLQ</sequence>
<dbReference type="Proteomes" id="UP000004508">
    <property type="component" value="Unassembled WGS sequence"/>
</dbReference>
<accession>D6U2X8</accession>
<gene>
    <name evidence="1" type="ORF">Krac_3758</name>
</gene>